<dbReference type="InterPro" id="IPR004843">
    <property type="entry name" value="Calcineurin-like_PHP"/>
</dbReference>
<reference evidence="3" key="1">
    <citation type="journal article" date="2019" name="Int. J. Syst. Evol. Microbiol.">
        <title>The Global Catalogue of Microorganisms (GCM) 10K type strain sequencing project: providing services to taxonomists for standard genome sequencing and annotation.</title>
        <authorList>
            <consortium name="The Broad Institute Genomics Platform"/>
            <consortium name="The Broad Institute Genome Sequencing Center for Infectious Disease"/>
            <person name="Wu L."/>
            <person name="Ma J."/>
        </authorList>
    </citation>
    <scope>NUCLEOTIDE SEQUENCE [LARGE SCALE GENOMIC DNA]</scope>
    <source>
        <strain evidence="3">NBRC 111368</strain>
    </source>
</reference>
<feature type="domain" description="Calcineurin-like phosphoesterase" evidence="1">
    <location>
        <begin position="11"/>
        <end position="94"/>
    </location>
</feature>
<dbReference type="Proteomes" id="UP001596403">
    <property type="component" value="Unassembled WGS sequence"/>
</dbReference>
<gene>
    <name evidence="2" type="ORF">ACFQAU_04705</name>
</gene>
<dbReference type="InterPro" id="IPR029052">
    <property type="entry name" value="Metallo-depent_PP-like"/>
</dbReference>
<name>A0ABW1YVX1_9RHOB</name>
<protein>
    <submittedName>
        <fullName evidence="2">Metallophosphoesterase</fullName>
    </submittedName>
</protein>
<dbReference type="Pfam" id="PF00149">
    <property type="entry name" value="Metallophos"/>
    <property type="match status" value="1"/>
</dbReference>
<dbReference type="PANTHER" id="PTHR37844">
    <property type="entry name" value="SER/THR PROTEIN PHOSPHATASE SUPERFAMILY (AFU_ORTHOLOGUE AFUA_1G14840)"/>
    <property type="match status" value="1"/>
</dbReference>
<evidence type="ECO:0000313" key="3">
    <source>
        <dbReference type="Proteomes" id="UP001596403"/>
    </source>
</evidence>
<dbReference type="Gene3D" id="3.60.21.10">
    <property type="match status" value="1"/>
</dbReference>
<proteinExistence type="predicted"/>
<keyword evidence="3" id="KW-1185">Reference proteome</keyword>
<dbReference type="SUPFAM" id="SSF56300">
    <property type="entry name" value="Metallo-dependent phosphatases"/>
    <property type="match status" value="1"/>
</dbReference>
<evidence type="ECO:0000313" key="2">
    <source>
        <dbReference type="EMBL" id="MFC6641154.1"/>
    </source>
</evidence>
<sequence length="210" mass="23049">MTLTIPFNSGRIVILSDLHANTYEHRGTDPIAALGLHAVVNDTLDGLIIAGDLTDGPARKWIQGLAQLTPHLPPERIYVMPGNHDYYGGTLTDDHLLAEHARSVGAHYVQKEELYHGETRFLCCTLWTDFDLLGDAETAMGIAGSVMRDYSHIWVDPPAGSGDGGGISWQRSATEIEPSDTLGVHRDHRAWLEDKLMSPTLAERQVARSS</sequence>
<dbReference type="RefSeq" id="WP_386280893.1">
    <property type="nucleotide sequence ID" value="NZ_JBHSWA010000001.1"/>
</dbReference>
<dbReference type="EMBL" id="JBHSWA010000001">
    <property type="protein sequence ID" value="MFC6641154.1"/>
    <property type="molecule type" value="Genomic_DNA"/>
</dbReference>
<accession>A0ABW1YVX1</accession>
<dbReference type="PANTHER" id="PTHR37844:SF2">
    <property type="entry name" value="SER_THR PROTEIN PHOSPHATASE SUPERFAMILY (AFU_ORTHOLOGUE AFUA_1G14840)"/>
    <property type="match status" value="1"/>
</dbReference>
<organism evidence="2 3">
    <name type="scientific">Sulfitobacter profundi</name>
    <dbReference type="NCBI Taxonomy" id="2679961"/>
    <lineage>
        <taxon>Bacteria</taxon>
        <taxon>Pseudomonadati</taxon>
        <taxon>Pseudomonadota</taxon>
        <taxon>Alphaproteobacteria</taxon>
        <taxon>Rhodobacterales</taxon>
        <taxon>Roseobacteraceae</taxon>
        <taxon>Sulfitobacter</taxon>
    </lineage>
</organism>
<evidence type="ECO:0000259" key="1">
    <source>
        <dbReference type="Pfam" id="PF00149"/>
    </source>
</evidence>
<comment type="caution">
    <text evidence="2">The sequence shown here is derived from an EMBL/GenBank/DDBJ whole genome shotgun (WGS) entry which is preliminary data.</text>
</comment>